<protein>
    <submittedName>
        <fullName evidence="2">Alpha/beta fold hydrolase</fullName>
    </submittedName>
</protein>
<dbReference type="Proteomes" id="UP000679126">
    <property type="component" value="Unassembled WGS sequence"/>
</dbReference>
<evidence type="ECO:0000259" key="1">
    <source>
        <dbReference type="Pfam" id="PF00561"/>
    </source>
</evidence>
<dbReference type="PANTHER" id="PTHR46438">
    <property type="entry name" value="ALPHA/BETA-HYDROLASES SUPERFAMILY PROTEIN"/>
    <property type="match status" value="1"/>
</dbReference>
<reference evidence="3" key="1">
    <citation type="submission" date="2021-03" db="EMBL/GenBank/DDBJ databases">
        <title>Assistant Professor.</title>
        <authorList>
            <person name="Huq M.A."/>
        </authorList>
    </citation>
    <scope>NUCLEOTIDE SEQUENCE [LARGE SCALE GENOMIC DNA]</scope>
    <source>
        <strain evidence="3">MAH-28</strain>
    </source>
</reference>
<dbReference type="PRINTS" id="PR00111">
    <property type="entry name" value="ABHYDROLASE"/>
</dbReference>
<dbReference type="GO" id="GO:0016787">
    <property type="term" value="F:hydrolase activity"/>
    <property type="evidence" value="ECO:0007669"/>
    <property type="project" value="UniProtKB-KW"/>
</dbReference>
<feature type="domain" description="AB hydrolase-1" evidence="1">
    <location>
        <begin position="27"/>
        <end position="138"/>
    </location>
</feature>
<organism evidence="2 3">
    <name type="scientific">Chitinophaga chungangae</name>
    <dbReference type="NCBI Taxonomy" id="2821488"/>
    <lineage>
        <taxon>Bacteria</taxon>
        <taxon>Pseudomonadati</taxon>
        <taxon>Bacteroidota</taxon>
        <taxon>Chitinophagia</taxon>
        <taxon>Chitinophagales</taxon>
        <taxon>Chitinophagaceae</taxon>
        <taxon>Chitinophaga</taxon>
    </lineage>
</organism>
<dbReference type="SUPFAM" id="SSF53474">
    <property type="entry name" value="alpha/beta-Hydrolases"/>
    <property type="match status" value="1"/>
</dbReference>
<accession>A0ABS3YEU6</accession>
<dbReference type="RefSeq" id="WP_209146178.1">
    <property type="nucleotide sequence ID" value="NZ_JAGHKP010000002.1"/>
</dbReference>
<dbReference type="PANTHER" id="PTHR46438:SF11">
    <property type="entry name" value="LIPASE-RELATED"/>
    <property type="match status" value="1"/>
</dbReference>
<dbReference type="InterPro" id="IPR029058">
    <property type="entry name" value="AB_hydrolase_fold"/>
</dbReference>
<evidence type="ECO:0000313" key="2">
    <source>
        <dbReference type="EMBL" id="MBO9153206.1"/>
    </source>
</evidence>
<sequence>MKNKVDISLPYLNSSFSGIVTGSGGDLLICLHGFGESGAHFHALEPALGNIFTIVALDMPFHGQTVWNEQRAFEKKDLRALVGKILERFGKQTFSLMGYSMGGRLALCLVEEMAAQIGYLVMAAPDGLRNNPWHMFATQTKIGNRIFLYNTHHPALFFRLLTLWKKWGMLNESVYKFAFYSMDKTEKRQLVYNVWTVMRKMMPSRRRCKSLLARYNIDTILIFGRYDRVIPPAFGERFADGTFPAKILVLDKGHQLISEELGFIIRKNIRS</sequence>
<keyword evidence="3" id="KW-1185">Reference proteome</keyword>
<name>A0ABS3YEU6_9BACT</name>
<proteinExistence type="predicted"/>
<dbReference type="Pfam" id="PF00561">
    <property type="entry name" value="Abhydrolase_1"/>
    <property type="match status" value="1"/>
</dbReference>
<dbReference type="Gene3D" id="3.40.50.1820">
    <property type="entry name" value="alpha/beta hydrolase"/>
    <property type="match status" value="1"/>
</dbReference>
<dbReference type="EMBL" id="JAGHKP010000002">
    <property type="protein sequence ID" value="MBO9153206.1"/>
    <property type="molecule type" value="Genomic_DNA"/>
</dbReference>
<dbReference type="InterPro" id="IPR000073">
    <property type="entry name" value="AB_hydrolase_1"/>
</dbReference>
<gene>
    <name evidence="2" type="ORF">J7I43_13345</name>
</gene>
<keyword evidence="2" id="KW-0378">Hydrolase</keyword>
<comment type="caution">
    <text evidence="2">The sequence shown here is derived from an EMBL/GenBank/DDBJ whole genome shotgun (WGS) entry which is preliminary data.</text>
</comment>
<evidence type="ECO:0000313" key="3">
    <source>
        <dbReference type="Proteomes" id="UP000679126"/>
    </source>
</evidence>